<comment type="subcellular location">
    <subcellularLocation>
        <location evidence="1">Cell membrane</location>
        <topology evidence="1">Multi-pass membrane protein</topology>
    </subcellularLocation>
</comment>
<feature type="domain" description="ABC3 transporter permease C-terminal" evidence="8">
    <location>
        <begin position="270"/>
        <end position="387"/>
    </location>
</feature>
<organism evidence="10 11">
    <name type="scientific">Gemmatirosa kalamazoonensis</name>
    <dbReference type="NCBI Taxonomy" id="861299"/>
    <lineage>
        <taxon>Bacteria</taxon>
        <taxon>Pseudomonadati</taxon>
        <taxon>Gemmatimonadota</taxon>
        <taxon>Gemmatimonadia</taxon>
        <taxon>Gemmatimonadales</taxon>
        <taxon>Gemmatimonadaceae</taxon>
        <taxon>Gemmatirosa</taxon>
    </lineage>
</organism>
<feature type="transmembrane region" description="Helical" evidence="7">
    <location>
        <begin position="715"/>
        <end position="738"/>
    </location>
</feature>
<gene>
    <name evidence="10" type="ORF">J421_0282</name>
</gene>
<name>W0R9P6_9BACT</name>
<evidence type="ECO:0000256" key="5">
    <source>
        <dbReference type="ARBA" id="ARBA00023136"/>
    </source>
</evidence>
<keyword evidence="2" id="KW-1003">Cell membrane</keyword>
<dbReference type="PANTHER" id="PTHR30572">
    <property type="entry name" value="MEMBRANE COMPONENT OF TRANSPORTER-RELATED"/>
    <property type="match status" value="1"/>
</dbReference>
<feature type="transmembrane region" description="Helical" evidence="7">
    <location>
        <begin position="758"/>
        <end position="777"/>
    </location>
</feature>
<dbReference type="Proteomes" id="UP000019151">
    <property type="component" value="Chromosome"/>
</dbReference>
<dbReference type="GO" id="GO:0005886">
    <property type="term" value="C:plasma membrane"/>
    <property type="evidence" value="ECO:0007669"/>
    <property type="project" value="UniProtKB-SubCell"/>
</dbReference>
<dbReference type="OrthoDB" id="5932075at2"/>
<keyword evidence="3 7" id="KW-0812">Transmembrane</keyword>
<keyword evidence="11" id="KW-1185">Reference proteome</keyword>
<evidence type="ECO:0000256" key="7">
    <source>
        <dbReference type="SAM" id="Phobius"/>
    </source>
</evidence>
<feature type="transmembrane region" description="Helical" evidence="7">
    <location>
        <begin position="314"/>
        <end position="340"/>
    </location>
</feature>
<dbReference type="InterPro" id="IPR003838">
    <property type="entry name" value="ABC3_permease_C"/>
</dbReference>
<dbReference type="EMBL" id="CP007128">
    <property type="protein sequence ID" value="AHG87819.1"/>
    <property type="molecule type" value="Genomic_DNA"/>
</dbReference>
<protein>
    <submittedName>
        <fullName evidence="10">Permease</fullName>
    </submittedName>
</protein>
<feature type="transmembrane region" description="Helical" evidence="7">
    <location>
        <begin position="669"/>
        <end position="695"/>
    </location>
</feature>
<dbReference type="eggNOG" id="COG0577">
    <property type="taxonomic scope" value="Bacteria"/>
</dbReference>
<accession>W0R9P6</accession>
<feature type="transmembrane region" description="Helical" evidence="7">
    <location>
        <begin position="411"/>
        <end position="431"/>
    </location>
</feature>
<keyword evidence="5 7" id="KW-0472">Membrane</keyword>
<dbReference type="KEGG" id="gba:J421_0282"/>
<reference evidence="10 11" key="1">
    <citation type="journal article" date="2014" name="Genome Announc.">
        <title>Genome Sequence and Methylome of Soil Bacterium Gemmatirosa kalamazoonensis KBS708T, a Member of the Rarely Cultivated Gemmatimonadetes Phylum.</title>
        <authorList>
            <person name="Debruyn J.M."/>
            <person name="Radosevich M."/>
            <person name="Wommack K.E."/>
            <person name="Polson S.W."/>
            <person name="Hauser L.J."/>
            <person name="Fawaz M.N."/>
            <person name="Korlach J."/>
            <person name="Tsai Y.C."/>
        </authorList>
    </citation>
    <scope>NUCLEOTIDE SEQUENCE [LARGE SCALE GENOMIC DNA]</scope>
    <source>
        <strain evidence="10 11">KBS708</strain>
    </source>
</reference>
<feature type="transmembrane region" description="Helical" evidence="7">
    <location>
        <begin position="360"/>
        <end position="378"/>
    </location>
</feature>
<comment type="similarity">
    <text evidence="6">Belongs to the ABC-4 integral membrane protein family.</text>
</comment>
<sequence>MLSDFRIAARRLRRAPGFTTVALLTLALGIGATTAIFSVVNGVLLRPPPYPEPDRLVVAWGVYPDFGRTSTSLPDFLDWRDGFARVGELAAIGDAQYTVTGDRAPERANGAAVTANYFHVLGIAPVLGRDFVADDERGAVPSVVILGNEFWRRHYGADPAVVGKAITLNGISRTIIGVAPAGLEYPASPDLLVPQRTDTTFNRRSEFLDVLGRLKPGVTVEQARATLAAVSARLAQQYPQTNARIRSDLGTLREELVGPAQRALWVFMGAAGLVLLVACANAANLLLARAAGRAREVALVAALGAGRRRVFRQLLVESLVLSVAGGALGVLLASLGVKLLAASHFDAIPRLGAVQVDGRVLGFALAVSVLTGLLFGVVPAMRLSSESLQGTLRAGGRSLAGTAGGRRTRDALVLAEVAMAVVLLVGAALLARSFQRLLSVSPGFDAEHVLTARVSLPRARYPDDVRTRAAWDAVLMRVRAVPGVTSAALTSNVPFAGIGYWSVQVEGRTPDPNRTTNEDAQPYSVTDGYFKTLGIRLVRGRVIDARDRDGAPYVAVINTEMAKRFWPGRDPIGGRVSVDGETWCTVVGVVADTRQEGLGQRPYAQLYFSAAQLARGSMFVAVRGAGDPSSYVAAVRNAVAAVDPELPVYDTRTLAERLDRDVARPRVTAMLVALFAAVALALAAVGIYGVVAYGVAQRAREFGIRMALGARPRSVVRLVVGQGTAPVLAGLALGLGAAWGASRVLGALLYGVSATDPVAFIVVTVFLGAVALVAAYVPARRATRVDPVVVLAQD</sequence>
<dbReference type="InterPro" id="IPR017800">
    <property type="entry name" value="ADOP"/>
</dbReference>
<dbReference type="HOGENOM" id="CLU_009433_1_0_0"/>
<dbReference type="RefSeq" id="WP_025409377.1">
    <property type="nucleotide sequence ID" value="NZ_CP007128.1"/>
</dbReference>
<dbReference type="Pfam" id="PF02687">
    <property type="entry name" value="FtsX"/>
    <property type="match status" value="2"/>
</dbReference>
<dbReference type="NCBIfam" id="TIGR03434">
    <property type="entry name" value="ADOP"/>
    <property type="match status" value="1"/>
</dbReference>
<dbReference type="InterPro" id="IPR025857">
    <property type="entry name" value="MacB_PCD"/>
</dbReference>
<dbReference type="InParanoid" id="W0R9P6"/>
<dbReference type="AlphaFoldDB" id="W0R9P6"/>
<dbReference type="InterPro" id="IPR050250">
    <property type="entry name" value="Macrolide_Exporter_MacB"/>
</dbReference>
<dbReference type="PANTHER" id="PTHR30572:SF4">
    <property type="entry name" value="ABC TRANSPORTER PERMEASE YTRF"/>
    <property type="match status" value="1"/>
</dbReference>
<keyword evidence="4 7" id="KW-1133">Transmembrane helix</keyword>
<proteinExistence type="inferred from homology"/>
<feature type="domain" description="MacB-like periplasmic core" evidence="9">
    <location>
        <begin position="19"/>
        <end position="229"/>
    </location>
</feature>
<evidence type="ECO:0000256" key="3">
    <source>
        <dbReference type="ARBA" id="ARBA00022692"/>
    </source>
</evidence>
<evidence type="ECO:0000256" key="1">
    <source>
        <dbReference type="ARBA" id="ARBA00004651"/>
    </source>
</evidence>
<feature type="domain" description="ABC3 transporter permease C-terminal" evidence="8">
    <location>
        <begin position="674"/>
        <end position="787"/>
    </location>
</feature>
<dbReference type="PATRIC" id="fig|861299.3.peg.286"/>
<feature type="transmembrane region" description="Helical" evidence="7">
    <location>
        <begin position="263"/>
        <end position="287"/>
    </location>
</feature>
<dbReference type="STRING" id="861299.J421_0282"/>
<evidence type="ECO:0000259" key="8">
    <source>
        <dbReference type="Pfam" id="PF02687"/>
    </source>
</evidence>
<evidence type="ECO:0000313" key="11">
    <source>
        <dbReference type="Proteomes" id="UP000019151"/>
    </source>
</evidence>
<evidence type="ECO:0000313" key="10">
    <source>
        <dbReference type="EMBL" id="AHG87819.1"/>
    </source>
</evidence>
<feature type="domain" description="MacB-like periplasmic core" evidence="9">
    <location>
        <begin position="422"/>
        <end position="637"/>
    </location>
</feature>
<feature type="transmembrane region" description="Helical" evidence="7">
    <location>
        <begin position="21"/>
        <end position="45"/>
    </location>
</feature>
<evidence type="ECO:0000256" key="4">
    <source>
        <dbReference type="ARBA" id="ARBA00022989"/>
    </source>
</evidence>
<dbReference type="Pfam" id="PF12704">
    <property type="entry name" value="MacB_PCD"/>
    <property type="match status" value="2"/>
</dbReference>
<dbReference type="GO" id="GO:0022857">
    <property type="term" value="F:transmembrane transporter activity"/>
    <property type="evidence" value="ECO:0007669"/>
    <property type="project" value="TreeGrafter"/>
</dbReference>
<evidence type="ECO:0000256" key="2">
    <source>
        <dbReference type="ARBA" id="ARBA00022475"/>
    </source>
</evidence>
<evidence type="ECO:0000259" key="9">
    <source>
        <dbReference type="Pfam" id="PF12704"/>
    </source>
</evidence>
<evidence type="ECO:0000256" key="6">
    <source>
        <dbReference type="ARBA" id="ARBA00038076"/>
    </source>
</evidence>